<dbReference type="HAMAP" id="MF_04136">
    <property type="entry name" value="SAR_ENDOLYSIN"/>
    <property type="match status" value="1"/>
</dbReference>
<dbReference type="CDD" id="cd16900">
    <property type="entry name" value="endolysin_R21-like"/>
    <property type="match status" value="1"/>
</dbReference>
<dbReference type="InterPro" id="IPR023346">
    <property type="entry name" value="Lysozyme-like_dom_sf"/>
</dbReference>
<evidence type="ECO:0000256" key="3">
    <source>
        <dbReference type="ARBA" id="ARBA00022638"/>
    </source>
</evidence>
<evidence type="ECO:0000256" key="1">
    <source>
        <dbReference type="ARBA" id="ARBA00000632"/>
    </source>
</evidence>
<dbReference type="PANTHER" id="PTHR38107:SF3">
    <property type="entry name" value="LYSOZYME RRRD-RELATED"/>
    <property type="match status" value="1"/>
</dbReference>
<evidence type="ECO:0000256" key="6">
    <source>
        <dbReference type="RuleBase" id="RU003788"/>
    </source>
</evidence>
<geneLocation type="plasmid" evidence="7 8">
    <name>paNv_CAN15</name>
</geneLocation>
<accession>A0ABY8NXR8</accession>
<evidence type="ECO:0000256" key="5">
    <source>
        <dbReference type="ARBA" id="ARBA00023295"/>
    </source>
</evidence>
<dbReference type="EMBL" id="CP123538">
    <property type="protein sequence ID" value="WGM09150.1"/>
    <property type="molecule type" value="Genomic_DNA"/>
</dbReference>
<keyword evidence="4 6" id="KW-0378">Hydrolase</keyword>
<organism evidence="7 8">
    <name type="scientific">Arsenophonus nasoniae</name>
    <name type="common">son-killer infecting Nasonia vitripennis</name>
    <dbReference type="NCBI Taxonomy" id="638"/>
    <lineage>
        <taxon>Bacteria</taxon>
        <taxon>Pseudomonadati</taxon>
        <taxon>Pseudomonadota</taxon>
        <taxon>Gammaproteobacteria</taxon>
        <taxon>Enterobacterales</taxon>
        <taxon>Morganellaceae</taxon>
        <taxon>Arsenophonus</taxon>
    </lineage>
</organism>
<name>A0ABY8NXR8_9GAMM</name>
<dbReference type="Proteomes" id="UP001177592">
    <property type="component" value="Plasmid paNv_CAN15"/>
</dbReference>
<dbReference type="Gene3D" id="1.10.530.40">
    <property type="match status" value="1"/>
</dbReference>
<evidence type="ECO:0000313" key="7">
    <source>
        <dbReference type="EMBL" id="WGM09150.1"/>
    </source>
</evidence>
<dbReference type="EC" id="3.2.1.17" evidence="6"/>
<dbReference type="InterPro" id="IPR034690">
    <property type="entry name" value="Endolysin_T4_type"/>
</dbReference>
<dbReference type="InterPro" id="IPR023347">
    <property type="entry name" value="Lysozyme_dom_sf"/>
</dbReference>
<gene>
    <name evidence="7" type="ORF">QE258_27970</name>
</gene>
<evidence type="ECO:0000313" key="8">
    <source>
        <dbReference type="Proteomes" id="UP001177592"/>
    </source>
</evidence>
<reference evidence="7" key="1">
    <citation type="submission" date="2023-04" db="EMBL/GenBank/DDBJ databases">
        <title>Genome dynamics across the evolutionary transition to endosymbiosis.</title>
        <authorList>
            <person name="Siozios S."/>
            <person name="Nadal-Jimenez P."/>
            <person name="Azagi T."/>
            <person name="Sprong H."/>
            <person name="Frost C.L."/>
            <person name="Parratt S.R."/>
            <person name="Taylor G."/>
            <person name="Brettell L."/>
            <person name="Lew K.C."/>
            <person name="Croft L."/>
            <person name="King K.C."/>
            <person name="Brockhurst M.A."/>
            <person name="Hypsa V."/>
            <person name="Novakova E."/>
            <person name="Darby A.C."/>
            <person name="Hurst G.D.D."/>
        </authorList>
    </citation>
    <scope>NUCLEOTIDE SEQUENCE</scope>
    <source>
        <strain evidence="7">ANv_CAN</strain>
        <plasmid evidence="7">paNv_CAN15</plasmid>
    </source>
</reference>
<comment type="catalytic activity">
    <reaction evidence="1 6">
        <text>Hydrolysis of (1-&gt;4)-beta-linkages between N-acetylmuramic acid and N-acetyl-D-glucosamine residues in a peptidoglycan and between N-acetyl-D-glucosamine residues in chitodextrins.</text>
        <dbReference type="EC" id="3.2.1.17"/>
    </reaction>
</comment>
<proteinExistence type="inferred from homology"/>
<dbReference type="SUPFAM" id="SSF53955">
    <property type="entry name" value="Lysozyme-like"/>
    <property type="match status" value="1"/>
</dbReference>
<dbReference type="InterPro" id="IPR051018">
    <property type="entry name" value="Bacteriophage_GH24"/>
</dbReference>
<keyword evidence="7" id="KW-0614">Plasmid</keyword>
<dbReference type="Pfam" id="PF00959">
    <property type="entry name" value="Phage_lysozyme"/>
    <property type="match status" value="1"/>
</dbReference>
<dbReference type="PANTHER" id="PTHR38107">
    <property type="match status" value="1"/>
</dbReference>
<evidence type="ECO:0000256" key="2">
    <source>
        <dbReference type="ARBA" id="ARBA00022529"/>
    </source>
</evidence>
<dbReference type="HAMAP" id="MF_04110">
    <property type="entry name" value="ENDOLYSIN_T4"/>
    <property type="match status" value="1"/>
</dbReference>
<evidence type="ECO:0000256" key="4">
    <source>
        <dbReference type="ARBA" id="ARBA00022801"/>
    </source>
</evidence>
<dbReference type="InterPro" id="IPR002196">
    <property type="entry name" value="Glyco_hydro_24"/>
</dbReference>
<comment type="similarity">
    <text evidence="6">Belongs to the glycosyl hydrolase 24 family.</text>
</comment>
<keyword evidence="3 6" id="KW-0081">Bacteriolytic enzyme</keyword>
<keyword evidence="8" id="KW-1185">Reference proteome</keyword>
<keyword evidence="5 6" id="KW-0326">Glycosidase</keyword>
<sequence>MNIELRKRLMLASAGGIVALSSVLIQWHEGLRYRPYKDGGGVLTVCYGHTGKDVIAGKRYTEEECQKLLDADLRNAIDTVESSVKVPLSTIQKAALASFVYNVGNTAFANSTLLKKLNAGDIQGVCNEMHRWKYTDGKVSKGLINRRKVEQELCQNKIQ</sequence>
<keyword evidence="2 6" id="KW-0929">Antimicrobial</keyword>
<dbReference type="InterPro" id="IPR043688">
    <property type="entry name" value="SAR_endolysin-like"/>
</dbReference>
<protein>
    <recommendedName>
        <fullName evidence="6">Lysozyme</fullName>
        <ecNumber evidence="6">3.2.1.17</ecNumber>
    </recommendedName>
</protein>
<dbReference type="RefSeq" id="WP_026823844.1">
    <property type="nucleotide sequence ID" value="NZ_CP123538.1"/>
</dbReference>